<feature type="domain" description="HTH cro/C1-type" evidence="1">
    <location>
        <begin position="29"/>
        <end position="82"/>
    </location>
</feature>
<sequence>MSLGDIIMAVPIKMPRAARMELVTLGENIRVARLRRKLTAEIVAQRAGTTRQTIAKIESGNPAVKIGTYVAVLQALGLLKGWGDIDDPVGEQMALDDLPQRARLKNG</sequence>
<dbReference type="SUPFAM" id="SSF47413">
    <property type="entry name" value="lambda repressor-like DNA-binding domains"/>
    <property type="match status" value="1"/>
</dbReference>
<evidence type="ECO:0000313" key="2">
    <source>
        <dbReference type="EMBL" id="SHK95853.1"/>
    </source>
</evidence>
<dbReference type="GO" id="GO:0003677">
    <property type="term" value="F:DNA binding"/>
    <property type="evidence" value="ECO:0007669"/>
    <property type="project" value="InterPro"/>
</dbReference>
<evidence type="ECO:0000313" key="3">
    <source>
        <dbReference type="Proteomes" id="UP000184191"/>
    </source>
</evidence>
<organism evidence="2 3">
    <name type="scientific">Roseovarius marisflavi</name>
    <dbReference type="NCBI Taxonomy" id="1054996"/>
    <lineage>
        <taxon>Bacteria</taxon>
        <taxon>Pseudomonadati</taxon>
        <taxon>Pseudomonadota</taxon>
        <taxon>Alphaproteobacteria</taxon>
        <taxon>Rhodobacterales</taxon>
        <taxon>Roseobacteraceae</taxon>
        <taxon>Roseovarius</taxon>
    </lineage>
</organism>
<accession>A0A1M6WQ09</accession>
<dbReference type="Gene3D" id="1.10.260.40">
    <property type="entry name" value="lambda repressor-like DNA-binding domains"/>
    <property type="match status" value="1"/>
</dbReference>
<gene>
    <name evidence="2" type="ORF">SAMN05444414_10342</name>
</gene>
<reference evidence="3" key="1">
    <citation type="submission" date="2016-11" db="EMBL/GenBank/DDBJ databases">
        <authorList>
            <person name="Varghese N."/>
            <person name="Submissions S."/>
        </authorList>
    </citation>
    <scope>NUCLEOTIDE SEQUENCE [LARGE SCALE GENOMIC DNA]</scope>
    <source>
        <strain evidence="3">DSM 29327</strain>
    </source>
</reference>
<evidence type="ECO:0000259" key="1">
    <source>
        <dbReference type="PROSITE" id="PS50943"/>
    </source>
</evidence>
<dbReference type="Pfam" id="PF13560">
    <property type="entry name" value="HTH_31"/>
    <property type="match status" value="1"/>
</dbReference>
<keyword evidence="3" id="KW-1185">Reference proteome</keyword>
<dbReference type="PROSITE" id="PS50943">
    <property type="entry name" value="HTH_CROC1"/>
    <property type="match status" value="1"/>
</dbReference>
<dbReference type="SMART" id="SM00530">
    <property type="entry name" value="HTH_XRE"/>
    <property type="match status" value="1"/>
</dbReference>
<dbReference type="EMBL" id="FRBN01000003">
    <property type="protein sequence ID" value="SHK95853.1"/>
    <property type="molecule type" value="Genomic_DNA"/>
</dbReference>
<proteinExistence type="predicted"/>
<dbReference type="AlphaFoldDB" id="A0A1M6WQ09"/>
<name>A0A1M6WQ09_9RHOB</name>
<protein>
    <submittedName>
        <fullName evidence="2">Transcriptional regulator, XRE family</fullName>
    </submittedName>
</protein>
<dbReference type="InterPro" id="IPR010982">
    <property type="entry name" value="Lambda_DNA-bd_dom_sf"/>
</dbReference>
<dbReference type="InterPro" id="IPR001387">
    <property type="entry name" value="Cro/C1-type_HTH"/>
</dbReference>
<dbReference type="CDD" id="cd00093">
    <property type="entry name" value="HTH_XRE"/>
    <property type="match status" value="1"/>
</dbReference>
<dbReference type="Proteomes" id="UP000184191">
    <property type="component" value="Unassembled WGS sequence"/>
</dbReference>
<dbReference type="STRING" id="1054996.SAMN05444414_10342"/>